<dbReference type="AlphaFoldDB" id="B4HXF1"/>
<proteinExistence type="predicted"/>
<keyword evidence="3" id="KW-1185">Reference proteome</keyword>
<dbReference type="Proteomes" id="UP000001292">
    <property type="component" value="Unassembled WGS sequence"/>
</dbReference>
<name>B4HXF1_DROSE</name>
<organism evidence="3">
    <name type="scientific">Drosophila sechellia</name>
    <name type="common">Fruit fly</name>
    <dbReference type="NCBI Taxonomy" id="7238"/>
    <lineage>
        <taxon>Eukaryota</taxon>
        <taxon>Metazoa</taxon>
        <taxon>Ecdysozoa</taxon>
        <taxon>Arthropoda</taxon>
        <taxon>Hexapoda</taxon>
        <taxon>Insecta</taxon>
        <taxon>Pterygota</taxon>
        <taxon>Neoptera</taxon>
        <taxon>Endopterygota</taxon>
        <taxon>Diptera</taxon>
        <taxon>Brachycera</taxon>
        <taxon>Muscomorpha</taxon>
        <taxon>Ephydroidea</taxon>
        <taxon>Drosophilidae</taxon>
        <taxon>Drosophila</taxon>
        <taxon>Sophophora</taxon>
    </lineage>
</organism>
<feature type="compositionally biased region" description="Acidic residues" evidence="1">
    <location>
        <begin position="36"/>
        <end position="49"/>
    </location>
</feature>
<evidence type="ECO:0000313" key="3">
    <source>
        <dbReference type="Proteomes" id="UP000001292"/>
    </source>
</evidence>
<dbReference type="EMBL" id="CH480818">
    <property type="protein sequence ID" value="EDW51731.1"/>
    <property type="molecule type" value="Genomic_DNA"/>
</dbReference>
<protein>
    <submittedName>
        <fullName evidence="2">GM14918</fullName>
    </submittedName>
</protein>
<sequence length="56" mass="5892">MVQDISLENLAASQDDEMETNGASKGQGRSMGFGEGAEENGTEQDEPEWDTCAGAP</sequence>
<dbReference type="HOGENOM" id="CLU_3016457_0_0_1"/>
<reference evidence="2 3" key="1">
    <citation type="journal article" date="2007" name="Nature">
        <title>Evolution of genes and genomes on the Drosophila phylogeny.</title>
        <authorList>
            <consortium name="Drosophila 12 Genomes Consortium"/>
            <person name="Clark A.G."/>
            <person name="Eisen M.B."/>
            <person name="Smith D.R."/>
            <person name="Bergman C.M."/>
            <person name="Oliver B."/>
            <person name="Markow T.A."/>
            <person name="Kaufman T.C."/>
            <person name="Kellis M."/>
            <person name="Gelbart W."/>
            <person name="Iyer V.N."/>
            <person name="Pollard D.A."/>
            <person name="Sackton T.B."/>
            <person name="Larracuente A.M."/>
            <person name="Singh N.D."/>
            <person name="Abad J.P."/>
            <person name="Abt D.N."/>
            <person name="Adryan B."/>
            <person name="Aguade M."/>
            <person name="Akashi H."/>
            <person name="Anderson W.W."/>
            <person name="Aquadro C.F."/>
            <person name="Ardell D.H."/>
            <person name="Arguello R."/>
            <person name="Artieri C.G."/>
            <person name="Barbash D.A."/>
            <person name="Barker D."/>
            <person name="Barsanti P."/>
            <person name="Batterham P."/>
            <person name="Batzoglou S."/>
            <person name="Begun D."/>
            <person name="Bhutkar A."/>
            <person name="Blanco E."/>
            <person name="Bosak S.A."/>
            <person name="Bradley R.K."/>
            <person name="Brand A.D."/>
            <person name="Brent M.R."/>
            <person name="Brooks A.N."/>
            <person name="Brown R.H."/>
            <person name="Butlin R.K."/>
            <person name="Caggese C."/>
            <person name="Calvi B.R."/>
            <person name="Bernardo de Carvalho A."/>
            <person name="Caspi A."/>
            <person name="Castrezana S."/>
            <person name="Celniker S.E."/>
            <person name="Chang J.L."/>
            <person name="Chapple C."/>
            <person name="Chatterji S."/>
            <person name="Chinwalla A."/>
            <person name="Civetta A."/>
            <person name="Clifton S.W."/>
            <person name="Comeron J.M."/>
            <person name="Costello J.C."/>
            <person name="Coyne J.A."/>
            <person name="Daub J."/>
            <person name="David R.G."/>
            <person name="Delcher A.L."/>
            <person name="Delehaunty K."/>
            <person name="Do C.B."/>
            <person name="Ebling H."/>
            <person name="Edwards K."/>
            <person name="Eickbush T."/>
            <person name="Evans J.D."/>
            <person name="Filipski A."/>
            <person name="Findeiss S."/>
            <person name="Freyhult E."/>
            <person name="Fulton L."/>
            <person name="Fulton R."/>
            <person name="Garcia A.C."/>
            <person name="Gardiner A."/>
            <person name="Garfield D.A."/>
            <person name="Garvin B.E."/>
            <person name="Gibson G."/>
            <person name="Gilbert D."/>
            <person name="Gnerre S."/>
            <person name="Godfrey J."/>
            <person name="Good R."/>
            <person name="Gotea V."/>
            <person name="Gravely B."/>
            <person name="Greenberg A.J."/>
            <person name="Griffiths-Jones S."/>
            <person name="Gross S."/>
            <person name="Guigo R."/>
            <person name="Gustafson E.A."/>
            <person name="Haerty W."/>
            <person name="Hahn M.W."/>
            <person name="Halligan D.L."/>
            <person name="Halpern A.L."/>
            <person name="Halter G.M."/>
            <person name="Han M.V."/>
            <person name="Heger A."/>
            <person name="Hillier L."/>
            <person name="Hinrichs A.S."/>
            <person name="Holmes I."/>
            <person name="Hoskins R.A."/>
            <person name="Hubisz M.J."/>
            <person name="Hultmark D."/>
            <person name="Huntley M.A."/>
            <person name="Jaffe D.B."/>
            <person name="Jagadeeshan S."/>
            <person name="Jeck W.R."/>
            <person name="Johnson J."/>
            <person name="Jones C.D."/>
            <person name="Jordan W.C."/>
            <person name="Karpen G.H."/>
            <person name="Kataoka E."/>
            <person name="Keightley P.D."/>
            <person name="Kheradpour P."/>
            <person name="Kirkness E.F."/>
            <person name="Koerich L.B."/>
            <person name="Kristiansen K."/>
            <person name="Kudrna D."/>
            <person name="Kulathinal R.J."/>
            <person name="Kumar S."/>
            <person name="Kwok R."/>
            <person name="Lander E."/>
            <person name="Langley C.H."/>
            <person name="Lapoint R."/>
            <person name="Lazzaro B.P."/>
            <person name="Lee S.J."/>
            <person name="Levesque L."/>
            <person name="Li R."/>
            <person name="Lin C.F."/>
            <person name="Lin M.F."/>
            <person name="Lindblad-Toh K."/>
            <person name="Llopart A."/>
            <person name="Long M."/>
            <person name="Low L."/>
            <person name="Lozovsky E."/>
            <person name="Lu J."/>
            <person name="Luo M."/>
            <person name="Machado C.A."/>
            <person name="Makalowski W."/>
            <person name="Marzo M."/>
            <person name="Matsuda M."/>
            <person name="Matzkin L."/>
            <person name="McAllister B."/>
            <person name="McBride C.S."/>
            <person name="McKernan B."/>
            <person name="McKernan K."/>
            <person name="Mendez-Lago M."/>
            <person name="Minx P."/>
            <person name="Mollenhauer M.U."/>
            <person name="Montooth K."/>
            <person name="Mount S.M."/>
            <person name="Mu X."/>
            <person name="Myers E."/>
            <person name="Negre B."/>
            <person name="Newfeld S."/>
            <person name="Nielsen R."/>
            <person name="Noor M.A."/>
            <person name="O'Grady P."/>
            <person name="Pachter L."/>
            <person name="Papaceit M."/>
            <person name="Parisi M.J."/>
            <person name="Parisi M."/>
            <person name="Parts L."/>
            <person name="Pedersen J.S."/>
            <person name="Pesole G."/>
            <person name="Phillippy A.M."/>
            <person name="Ponting C.P."/>
            <person name="Pop M."/>
            <person name="Porcelli D."/>
            <person name="Powell J.R."/>
            <person name="Prohaska S."/>
            <person name="Pruitt K."/>
            <person name="Puig M."/>
            <person name="Quesneville H."/>
            <person name="Ram K.R."/>
            <person name="Rand D."/>
            <person name="Rasmussen M.D."/>
            <person name="Reed L.K."/>
            <person name="Reenan R."/>
            <person name="Reily A."/>
            <person name="Remington K.A."/>
            <person name="Rieger T.T."/>
            <person name="Ritchie M.G."/>
            <person name="Robin C."/>
            <person name="Rogers Y.H."/>
            <person name="Rohde C."/>
            <person name="Rozas J."/>
            <person name="Rubenfield M.J."/>
            <person name="Ruiz A."/>
            <person name="Russo S."/>
            <person name="Salzberg S.L."/>
            <person name="Sanchez-Gracia A."/>
            <person name="Saranga D.J."/>
            <person name="Sato H."/>
            <person name="Schaeffer S.W."/>
            <person name="Schatz M.C."/>
            <person name="Schlenke T."/>
            <person name="Schwartz R."/>
            <person name="Segarra C."/>
            <person name="Singh R.S."/>
            <person name="Sirot L."/>
            <person name="Sirota M."/>
            <person name="Sisneros N.B."/>
            <person name="Smith C.D."/>
            <person name="Smith T.F."/>
            <person name="Spieth J."/>
            <person name="Stage D.E."/>
            <person name="Stark A."/>
            <person name="Stephan W."/>
            <person name="Strausberg R.L."/>
            <person name="Strempel S."/>
            <person name="Sturgill D."/>
            <person name="Sutton G."/>
            <person name="Sutton G.G."/>
            <person name="Tao W."/>
            <person name="Teichmann S."/>
            <person name="Tobari Y.N."/>
            <person name="Tomimura Y."/>
            <person name="Tsolas J.M."/>
            <person name="Valente V.L."/>
            <person name="Venter E."/>
            <person name="Venter J.C."/>
            <person name="Vicario S."/>
            <person name="Vieira F.G."/>
            <person name="Vilella A.J."/>
            <person name="Villasante A."/>
            <person name="Walenz B."/>
            <person name="Wang J."/>
            <person name="Wasserman M."/>
            <person name="Watts T."/>
            <person name="Wilson D."/>
            <person name="Wilson R.K."/>
            <person name="Wing R.A."/>
            <person name="Wolfner M.F."/>
            <person name="Wong A."/>
            <person name="Wong G.K."/>
            <person name="Wu C.I."/>
            <person name="Wu G."/>
            <person name="Yamamoto D."/>
            <person name="Yang H.P."/>
            <person name="Yang S.P."/>
            <person name="Yorke J.A."/>
            <person name="Yoshida K."/>
            <person name="Zdobnov E."/>
            <person name="Zhang P."/>
            <person name="Zhang Y."/>
            <person name="Zimin A.V."/>
            <person name="Baldwin J."/>
            <person name="Abdouelleil A."/>
            <person name="Abdulkadir J."/>
            <person name="Abebe A."/>
            <person name="Abera B."/>
            <person name="Abreu J."/>
            <person name="Acer S.C."/>
            <person name="Aftuck L."/>
            <person name="Alexander A."/>
            <person name="An P."/>
            <person name="Anderson E."/>
            <person name="Anderson S."/>
            <person name="Arachi H."/>
            <person name="Azer M."/>
            <person name="Bachantsang P."/>
            <person name="Barry A."/>
            <person name="Bayul T."/>
            <person name="Berlin A."/>
            <person name="Bessette D."/>
            <person name="Bloom T."/>
            <person name="Blye J."/>
            <person name="Boguslavskiy L."/>
            <person name="Bonnet C."/>
            <person name="Boukhgalter B."/>
            <person name="Bourzgui I."/>
            <person name="Brown A."/>
            <person name="Cahill P."/>
            <person name="Channer S."/>
            <person name="Cheshatsang Y."/>
            <person name="Chuda L."/>
            <person name="Citroen M."/>
            <person name="Collymore A."/>
            <person name="Cooke P."/>
            <person name="Costello M."/>
            <person name="D'Aco K."/>
            <person name="Daza R."/>
            <person name="De Haan G."/>
            <person name="DeGray S."/>
            <person name="DeMaso C."/>
            <person name="Dhargay N."/>
            <person name="Dooley K."/>
            <person name="Dooley E."/>
            <person name="Doricent M."/>
            <person name="Dorje P."/>
            <person name="Dorjee K."/>
            <person name="Dupes A."/>
            <person name="Elong R."/>
            <person name="Falk J."/>
            <person name="Farina A."/>
            <person name="Faro S."/>
            <person name="Ferguson D."/>
            <person name="Fisher S."/>
            <person name="Foley C.D."/>
            <person name="Franke A."/>
            <person name="Friedrich D."/>
            <person name="Gadbois L."/>
            <person name="Gearin G."/>
            <person name="Gearin C.R."/>
            <person name="Giannoukos G."/>
            <person name="Goode T."/>
            <person name="Graham J."/>
            <person name="Grandbois E."/>
            <person name="Grewal S."/>
            <person name="Gyaltsen K."/>
            <person name="Hafez N."/>
            <person name="Hagos B."/>
            <person name="Hall J."/>
            <person name="Henson C."/>
            <person name="Hollinger A."/>
            <person name="Honan T."/>
            <person name="Huard M.D."/>
            <person name="Hughes L."/>
            <person name="Hurhula B."/>
            <person name="Husby M.E."/>
            <person name="Kamat A."/>
            <person name="Kanga B."/>
            <person name="Kashin S."/>
            <person name="Khazanovich D."/>
            <person name="Kisner P."/>
            <person name="Lance K."/>
            <person name="Lara M."/>
            <person name="Lee W."/>
            <person name="Lennon N."/>
            <person name="Letendre F."/>
            <person name="LeVine R."/>
            <person name="Lipovsky A."/>
            <person name="Liu X."/>
            <person name="Liu J."/>
            <person name="Liu S."/>
            <person name="Lokyitsang T."/>
            <person name="Lokyitsang Y."/>
            <person name="Lubonja R."/>
            <person name="Lui A."/>
            <person name="MacDonald P."/>
            <person name="Magnisalis V."/>
            <person name="Maru K."/>
            <person name="Matthews C."/>
            <person name="McCusker W."/>
            <person name="McDonough S."/>
            <person name="Mehta T."/>
            <person name="Meldrim J."/>
            <person name="Meneus L."/>
            <person name="Mihai O."/>
            <person name="Mihalev A."/>
            <person name="Mihova T."/>
            <person name="Mittelman R."/>
            <person name="Mlenga V."/>
            <person name="Montmayeur A."/>
            <person name="Mulrain L."/>
            <person name="Navidi A."/>
            <person name="Naylor J."/>
            <person name="Negash T."/>
            <person name="Nguyen T."/>
            <person name="Nguyen N."/>
            <person name="Nicol R."/>
            <person name="Norbu C."/>
            <person name="Norbu N."/>
            <person name="Novod N."/>
            <person name="O'Neill B."/>
            <person name="Osman S."/>
            <person name="Markiewicz E."/>
            <person name="Oyono O.L."/>
            <person name="Patti C."/>
            <person name="Phunkhang P."/>
            <person name="Pierre F."/>
            <person name="Priest M."/>
            <person name="Raghuraman S."/>
            <person name="Rege F."/>
            <person name="Reyes R."/>
            <person name="Rise C."/>
            <person name="Rogov P."/>
            <person name="Ross K."/>
            <person name="Ryan E."/>
            <person name="Settipalli S."/>
            <person name="Shea T."/>
            <person name="Sherpa N."/>
            <person name="Shi L."/>
            <person name="Shih D."/>
            <person name="Sparrow T."/>
            <person name="Spaulding J."/>
            <person name="Stalker J."/>
            <person name="Stange-Thomann N."/>
            <person name="Stavropoulos S."/>
            <person name="Stone C."/>
            <person name="Strader C."/>
            <person name="Tesfaye S."/>
            <person name="Thomson T."/>
            <person name="Thoulutsang Y."/>
            <person name="Thoulutsang D."/>
            <person name="Topham K."/>
            <person name="Topping I."/>
            <person name="Tsamla T."/>
            <person name="Vassiliev H."/>
            <person name="Vo A."/>
            <person name="Wangchuk T."/>
            <person name="Wangdi T."/>
            <person name="Weiand M."/>
            <person name="Wilkinson J."/>
            <person name="Wilson A."/>
            <person name="Yadav S."/>
            <person name="Young G."/>
            <person name="Yu Q."/>
            <person name="Zembek L."/>
            <person name="Zhong D."/>
            <person name="Zimmer A."/>
            <person name="Zwirko Z."/>
            <person name="Jaffe D.B."/>
            <person name="Alvarez P."/>
            <person name="Brockman W."/>
            <person name="Butler J."/>
            <person name="Chin C."/>
            <person name="Gnerre S."/>
            <person name="Grabherr M."/>
            <person name="Kleber M."/>
            <person name="Mauceli E."/>
            <person name="MacCallum I."/>
        </authorList>
    </citation>
    <scope>NUCLEOTIDE SEQUENCE [LARGE SCALE GENOMIC DNA]</scope>
    <source>
        <strain evidence="3">Rob3c / Tucson 14021-0248.25</strain>
    </source>
</reference>
<evidence type="ECO:0000313" key="2">
    <source>
        <dbReference type="EMBL" id="EDW51731.1"/>
    </source>
</evidence>
<feature type="region of interest" description="Disordered" evidence="1">
    <location>
        <begin position="1"/>
        <end position="56"/>
    </location>
</feature>
<evidence type="ECO:0000256" key="1">
    <source>
        <dbReference type="SAM" id="MobiDB-lite"/>
    </source>
</evidence>
<accession>B4HXF1</accession>
<gene>
    <name evidence="2" type="primary">Dsec\GM14918</name>
    <name evidence="2" type="ORF">Dsec_GM14918</name>
</gene>